<dbReference type="RefSeq" id="WP_117453977.1">
    <property type="nucleotide sequence ID" value="NZ_CP060636.1"/>
</dbReference>
<name>A0A7G9GPU4_9FIRM</name>
<accession>A0A7G9GPU4</accession>
<evidence type="ECO:0000313" key="1">
    <source>
        <dbReference type="EMBL" id="QNM12826.1"/>
    </source>
</evidence>
<dbReference type="EMBL" id="CP060636">
    <property type="protein sequence ID" value="QNM12826.1"/>
    <property type="molecule type" value="Genomic_DNA"/>
</dbReference>
<sequence>MMKIVVGGQINKQEIHDFINDYFKGNVELAIKNDLDAVNLIKMGKYDYYVGACNTGGGGALAMAIALLGKDKCQTISMPGKISSDNEIQAAVASGKIAFGFTAQHATQVLPVLLKALAEKEEA</sequence>
<dbReference type="InterPro" id="IPR021238">
    <property type="entry name" value="DUF2620"/>
</dbReference>
<dbReference type="KEGG" id="ehn:H9Q80_02410"/>
<dbReference type="Pfam" id="PF10941">
    <property type="entry name" value="DUF2620"/>
    <property type="match status" value="1"/>
</dbReference>
<proteinExistence type="predicted"/>
<keyword evidence="2" id="KW-1185">Reference proteome</keyword>
<gene>
    <name evidence="1" type="ORF">H9Q80_02410</name>
</gene>
<organism evidence="1 2">
    <name type="scientific">[Eubacterium] hominis</name>
    <dbReference type="NCBI Taxonomy" id="2764325"/>
    <lineage>
        <taxon>Bacteria</taxon>
        <taxon>Bacillati</taxon>
        <taxon>Bacillota</taxon>
        <taxon>Erysipelotrichia</taxon>
        <taxon>Erysipelotrichales</taxon>
        <taxon>Erysipelotrichaceae</taxon>
        <taxon>Amedibacillus</taxon>
    </lineage>
</organism>
<reference evidence="1 2" key="1">
    <citation type="submission" date="2020-08" db="EMBL/GenBank/DDBJ databases">
        <authorList>
            <person name="Liu C."/>
            <person name="Sun Q."/>
        </authorList>
    </citation>
    <scope>NUCLEOTIDE SEQUENCE [LARGE SCALE GENOMIC DNA]</scope>
    <source>
        <strain evidence="1 2">NSJ-61</strain>
    </source>
</reference>
<evidence type="ECO:0000313" key="2">
    <source>
        <dbReference type="Proteomes" id="UP000515856"/>
    </source>
</evidence>
<protein>
    <submittedName>
        <fullName evidence="1">DUF2620 domain-containing protein</fullName>
    </submittedName>
</protein>
<dbReference type="AlphaFoldDB" id="A0A7G9GPU4"/>
<dbReference type="Proteomes" id="UP000515856">
    <property type="component" value="Chromosome"/>
</dbReference>